<evidence type="ECO:0008006" key="4">
    <source>
        <dbReference type="Google" id="ProtNLM"/>
    </source>
</evidence>
<organism evidence="2 3">
    <name type="scientific">Diaporthe helianthi</name>
    <dbReference type="NCBI Taxonomy" id="158607"/>
    <lineage>
        <taxon>Eukaryota</taxon>
        <taxon>Fungi</taxon>
        <taxon>Dikarya</taxon>
        <taxon>Ascomycota</taxon>
        <taxon>Pezizomycotina</taxon>
        <taxon>Sordariomycetes</taxon>
        <taxon>Sordariomycetidae</taxon>
        <taxon>Diaporthales</taxon>
        <taxon>Diaporthaceae</taxon>
        <taxon>Diaporthe</taxon>
    </lineage>
</organism>
<dbReference type="InParanoid" id="A0A2P5HLV3"/>
<comment type="caution">
    <text evidence="2">The sequence shown here is derived from an EMBL/GenBank/DDBJ whole genome shotgun (WGS) entry which is preliminary data.</text>
</comment>
<gene>
    <name evidence="2" type="ORF">DHEL01_v210355</name>
</gene>
<dbReference type="EMBL" id="MAVT02001329">
    <property type="protein sequence ID" value="POS71248.1"/>
    <property type="molecule type" value="Genomic_DNA"/>
</dbReference>
<evidence type="ECO:0000256" key="1">
    <source>
        <dbReference type="SAM" id="MobiDB-lite"/>
    </source>
</evidence>
<feature type="compositionally biased region" description="Low complexity" evidence="1">
    <location>
        <begin position="141"/>
        <end position="162"/>
    </location>
</feature>
<proteinExistence type="predicted"/>
<accession>A0A2P5HLV3</accession>
<dbReference type="STRING" id="158607.A0A2P5HLV3"/>
<sequence>MGDRALPSLCLTYFPVVLPFSFANDSAIAPTPRNRFLSDSIRRHVLDPALVPAALRNLRGALFPNNAMGTPTLFPPESDHELLALRRRCASSLWALIPRPVGRLIFSGSAAAWLARWLNRAAGDDSMPQPRSGPAPNGDTNAGTDTNSGSSSSSAAGWAADLGGRDTATNNQRAHVNGGGPELDHQFPQPQQGDPDAPIISEIEAGILDVFGDPYCNKHLMYGALELVLVRLVPELAEKGVVELWEERLS</sequence>
<dbReference type="Proteomes" id="UP000094444">
    <property type="component" value="Unassembled WGS sequence"/>
</dbReference>
<dbReference type="OrthoDB" id="5582218at2759"/>
<feature type="region of interest" description="Disordered" evidence="1">
    <location>
        <begin position="124"/>
        <end position="197"/>
    </location>
</feature>
<keyword evidence="3" id="KW-1185">Reference proteome</keyword>
<dbReference type="AlphaFoldDB" id="A0A2P5HLV3"/>
<evidence type="ECO:0000313" key="2">
    <source>
        <dbReference type="EMBL" id="POS71248.1"/>
    </source>
</evidence>
<reference evidence="2" key="1">
    <citation type="submission" date="2017-09" db="EMBL/GenBank/DDBJ databases">
        <title>Polyketide synthases of a Diaporthe helianthi virulent isolate.</title>
        <authorList>
            <person name="Baroncelli R."/>
        </authorList>
    </citation>
    <scope>NUCLEOTIDE SEQUENCE [LARGE SCALE GENOMIC DNA]</scope>
    <source>
        <strain evidence="2">7/96</strain>
    </source>
</reference>
<name>A0A2P5HLV3_DIAHE</name>
<protein>
    <recommendedName>
        <fullName evidence="4">PXA domain-containing protein</fullName>
    </recommendedName>
</protein>
<evidence type="ECO:0000313" key="3">
    <source>
        <dbReference type="Proteomes" id="UP000094444"/>
    </source>
</evidence>